<dbReference type="InterPro" id="IPR054307">
    <property type="entry name" value="I-HmuI_NUMOD-like"/>
</dbReference>
<dbReference type="Gene3D" id="1.10.10.10">
    <property type="entry name" value="Winged helix-like DNA-binding domain superfamily/Winged helix DNA-binding domain"/>
    <property type="match status" value="1"/>
</dbReference>
<keyword evidence="2" id="KW-0255">Endonuclease</keyword>
<dbReference type="InterPro" id="IPR044925">
    <property type="entry name" value="His-Me_finger_sf"/>
</dbReference>
<dbReference type="Gene3D" id="3.90.75.20">
    <property type="match status" value="1"/>
</dbReference>
<dbReference type="RefSeq" id="WP_118040859.1">
    <property type="nucleotide sequence ID" value="NZ_JACOQE010000011.1"/>
</dbReference>
<dbReference type="EMBL" id="JACOQE010000011">
    <property type="protein sequence ID" value="MBC5741453.1"/>
    <property type="molecule type" value="Genomic_DNA"/>
</dbReference>
<evidence type="ECO:0000313" key="2">
    <source>
        <dbReference type="EMBL" id="MBC5741453.1"/>
    </source>
</evidence>
<keyword evidence="2" id="KW-0540">Nuclease</keyword>
<gene>
    <name evidence="2" type="ORF">H8Z79_13615</name>
</gene>
<accession>A0ABR7I4L2</accession>
<proteinExistence type="predicted"/>
<dbReference type="Pfam" id="PF22083">
    <property type="entry name" value="I-HmuI_NUMOD-like"/>
    <property type="match status" value="1"/>
</dbReference>
<dbReference type="InterPro" id="IPR036388">
    <property type="entry name" value="WH-like_DNA-bd_sf"/>
</dbReference>
<feature type="domain" description="DNA endonuclease I-HmuI-like NUMOD-like" evidence="1">
    <location>
        <begin position="114"/>
        <end position="147"/>
    </location>
</feature>
<dbReference type="GO" id="GO:0004519">
    <property type="term" value="F:endonuclease activity"/>
    <property type="evidence" value="ECO:0007669"/>
    <property type="project" value="UniProtKB-KW"/>
</dbReference>
<keyword evidence="2" id="KW-0378">Hydrolase</keyword>
<keyword evidence="3" id="KW-1185">Reference proteome</keyword>
<sequence>MSTLGHVRNRKTGHVLINQRRRQNGYASICLQIGNGKQVTFYVHILVADAFLPNPQGLPEVNHKNQDKMDPRLSNLERCNRRYNMTYGDIVDRIIAAQMDHSPEFICLETGMIYRNQSQAARELGIKSSNLNLVLNGKRKTTGGLHFAWLYQITEKLSFVS</sequence>
<dbReference type="Proteomes" id="UP000633936">
    <property type="component" value="Unassembled WGS sequence"/>
</dbReference>
<dbReference type="SUPFAM" id="SSF54060">
    <property type="entry name" value="His-Me finger endonucleases"/>
    <property type="match status" value="1"/>
</dbReference>
<comment type="caution">
    <text evidence="2">The sequence shown here is derived from an EMBL/GenBank/DDBJ whole genome shotgun (WGS) entry which is preliminary data.</text>
</comment>
<reference evidence="2 3" key="1">
    <citation type="submission" date="2020-08" db="EMBL/GenBank/DDBJ databases">
        <title>Genome public.</title>
        <authorList>
            <person name="Liu C."/>
            <person name="Sun Q."/>
        </authorList>
    </citation>
    <scope>NUCLEOTIDE SEQUENCE [LARGE SCALE GENOMIC DNA]</scope>
    <source>
        <strain evidence="2 3">27-44</strain>
    </source>
</reference>
<name>A0ABR7I4L2_9FIRM</name>
<protein>
    <submittedName>
        <fullName evidence="2">HNH endonuclease</fullName>
    </submittedName>
</protein>
<dbReference type="SUPFAM" id="SSF64496">
    <property type="entry name" value="DNA-binding domain of intron-encoded endonucleases"/>
    <property type="match status" value="1"/>
</dbReference>
<evidence type="ECO:0000313" key="3">
    <source>
        <dbReference type="Proteomes" id="UP000633936"/>
    </source>
</evidence>
<organism evidence="2 3">
    <name type="scientific">Blautia intestinalis</name>
    <dbReference type="NCBI Taxonomy" id="2763028"/>
    <lineage>
        <taxon>Bacteria</taxon>
        <taxon>Bacillati</taxon>
        <taxon>Bacillota</taxon>
        <taxon>Clostridia</taxon>
        <taxon>Lachnospirales</taxon>
        <taxon>Lachnospiraceae</taxon>
        <taxon>Blautia</taxon>
    </lineage>
</organism>
<evidence type="ECO:0000259" key="1">
    <source>
        <dbReference type="Pfam" id="PF22083"/>
    </source>
</evidence>